<dbReference type="Proteomes" id="UP000799291">
    <property type="component" value="Unassembled WGS sequence"/>
</dbReference>
<accession>A0A6G1ICX5</accession>
<organism evidence="1 2">
    <name type="scientific">Lentithecium fluviatile CBS 122367</name>
    <dbReference type="NCBI Taxonomy" id="1168545"/>
    <lineage>
        <taxon>Eukaryota</taxon>
        <taxon>Fungi</taxon>
        <taxon>Dikarya</taxon>
        <taxon>Ascomycota</taxon>
        <taxon>Pezizomycotina</taxon>
        <taxon>Dothideomycetes</taxon>
        <taxon>Pleosporomycetidae</taxon>
        <taxon>Pleosporales</taxon>
        <taxon>Massarineae</taxon>
        <taxon>Lentitheciaceae</taxon>
        <taxon>Lentithecium</taxon>
    </lineage>
</organism>
<dbReference type="AlphaFoldDB" id="A0A6G1ICX5"/>
<proteinExistence type="predicted"/>
<keyword evidence="2" id="KW-1185">Reference proteome</keyword>
<sequence>MPHAKPLQRVGPSESLSHIPSARRVLNVGTVLMAVRMAGSRPSHASMHFASYKGSVRGHWFVNSTVEPHWHQSSRLIGVALIRLGTPSLPALASVLSFSTCANARVAQHRVGSESDSTLEETQTNTGGVLQRGHSIASFRSDRTWSGQLKTCIFTS</sequence>
<reference evidence="1" key="1">
    <citation type="journal article" date="2020" name="Stud. Mycol.">
        <title>101 Dothideomycetes genomes: a test case for predicting lifestyles and emergence of pathogens.</title>
        <authorList>
            <person name="Haridas S."/>
            <person name="Albert R."/>
            <person name="Binder M."/>
            <person name="Bloem J."/>
            <person name="Labutti K."/>
            <person name="Salamov A."/>
            <person name="Andreopoulos B."/>
            <person name="Baker S."/>
            <person name="Barry K."/>
            <person name="Bills G."/>
            <person name="Bluhm B."/>
            <person name="Cannon C."/>
            <person name="Castanera R."/>
            <person name="Culley D."/>
            <person name="Daum C."/>
            <person name="Ezra D."/>
            <person name="Gonzalez J."/>
            <person name="Henrissat B."/>
            <person name="Kuo A."/>
            <person name="Liang C."/>
            <person name="Lipzen A."/>
            <person name="Lutzoni F."/>
            <person name="Magnuson J."/>
            <person name="Mondo S."/>
            <person name="Nolan M."/>
            <person name="Ohm R."/>
            <person name="Pangilinan J."/>
            <person name="Park H.-J."/>
            <person name="Ramirez L."/>
            <person name="Alfaro M."/>
            <person name="Sun H."/>
            <person name="Tritt A."/>
            <person name="Yoshinaga Y."/>
            <person name="Zwiers L.-H."/>
            <person name="Turgeon B."/>
            <person name="Goodwin S."/>
            <person name="Spatafora J."/>
            <person name="Crous P."/>
            <person name="Grigoriev I."/>
        </authorList>
    </citation>
    <scope>NUCLEOTIDE SEQUENCE</scope>
    <source>
        <strain evidence="1">CBS 122367</strain>
    </source>
</reference>
<gene>
    <name evidence="1" type="ORF">K458DRAFT_425220</name>
</gene>
<name>A0A6G1ICX5_9PLEO</name>
<protein>
    <submittedName>
        <fullName evidence="1">Uncharacterized protein</fullName>
    </submittedName>
</protein>
<evidence type="ECO:0000313" key="1">
    <source>
        <dbReference type="EMBL" id="KAF2675833.1"/>
    </source>
</evidence>
<evidence type="ECO:0000313" key="2">
    <source>
        <dbReference type="Proteomes" id="UP000799291"/>
    </source>
</evidence>
<dbReference type="EMBL" id="MU005647">
    <property type="protein sequence ID" value="KAF2675833.1"/>
    <property type="molecule type" value="Genomic_DNA"/>
</dbReference>